<evidence type="ECO:0000313" key="1">
    <source>
        <dbReference type="Proteomes" id="UP000887572"/>
    </source>
</evidence>
<organism evidence="1 2">
    <name type="scientific">Globodera rostochiensis</name>
    <name type="common">Golden nematode worm</name>
    <name type="synonym">Heterodera rostochiensis</name>
    <dbReference type="NCBI Taxonomy" id="31243"/>
    <lineage>
        <taxon>Eukaryota</taxon>
        <taxon>Metazoa</taxon>
        <taxon>Ecdysozoa</taxon>
        <taxon>Nematoda</taxon>
        <taxon>Chromadorea</taxon>
        <taxon>Rhabditida</taxon>
        <taxon>Tylenchina</taxon>
        <taxon>Tylenchomorpha</taxon>
        <taxon>Tylenchoidea</taxon>
        <taxon>Heteroderidae</taxon>
        <taxon>Heteroderinae</taxon>
        <taxon>Globodera</taxon>
    </lineage>
</organism>
<name>A0A914I3U2_GLORO</name>
<dbReference type="Proteomes" id="UP000887572">
    <property type="component" value="Unplaced"/>
</dbReference>
<protein>
    <submittedName>
        <fullName evidence="2">Uncharacterized protein</fullName>
    </submittedName>
</protein>
<dbReference type="AlphaFoldDB" id="A0A914I3U2"/>
<accession>A0A914I3U2</accession>
<sequence>MPIDDEEEEEVEVEVDDDRESERCANKKIFGVEVGVGNGNGRDGNDDDDDWGWLNGRSSSVWRRREPRGPTDTGSGRKLCVASSPRFKFERFSLNIDRA</sequence>
<keyword evidence="1" id="KW-1185">Reference proteome</keyword>
<proteinExistence type="predicted"/>
<evidence type="ECO:0000313" key="2">
    <source>
        <dbReference type="WBParaSite" id="Gr19_v10_g6567.t1"/>
    </source>
</evidence>
<dbReference type="WBParaSite" id="Gr19_v10_g6567.t1">
    <property type="protein sequence ID" value="Gr19_v10_g6567.t1"/>
    <property type="gene ID" value="Gr19_v10_g6567"/>
</dbReference>
<reference evidence="2" key="1">
    <citation type="submission" date="2022-11" db="UniProtKB">
        <authorList>
            <consortium name="WormBaseParasite"/>
        </authorList>
    </citation>
    <scope>IDENTIFICATION</scope>
</reference>